<feature type="domain" description="EAL" evidence="1">
    <location>
        <begin position="194"/>
        <end position="452"/>
    </location>
</feature>
<organism evidence="3 4">
    <name type="scientific">Glaciecola nitratireducens (strain JCM 12485 / KCTC 12276 / FR1064)</name>
    <dbReference type="NCBI Taxonomy" id="1085623"/>
    <lineage>
        <taxon>Bacteria</taxon>
        <taxon>Pseudomonadati</taxon>
        <taxon>Pseudomonadota</taxon>
        <taxon>Gammaproteobacteria</taxon>
        <taxon>Alteromonadales</taxon>
        <taxon>Alteromonadaceae</taxon>
        <taxon>Brumicola</taxon>
    </lineage>
</organism>
<keyword evidence="4" id="KW-1185">Reference proteome</keyword>
<protein>
    <submittedName>
        <fullName evidence="3">Diguanylate cyclase/phosphodiesterase</fullName>
    </submittedName>
</protein>
<evidence type="ECO:0000259" key="2">
    <source>
        <dbReference type="PROSITE" id="PS50887"/>
    </source>
</evidence>
<evidence type="ECO:0000313" key="3">
    <source>
        <dbReference type="EMBL" id="AEP28377.1"/>
    </source>
</evidence>
<dbReference type="InterPro" id="IPR029787">
    <property type="entry name" value="Nucleotide_cyclase"/>
</dbReference>
<evidence type="ECO:0000313" key="4">
    <source>
        <dbReference type="Proteomes" id="UP000009282"/>
    </source>
</evidence>
<dbReference type="InterPro" id="IPR001633">
    <property type="entry name" value="EAL_dom"/>
</dbReference>
<dbReference type="NCBIfam" id="TIGR00254">
    <property type="entry name" value="GGDEF"/>
    <property type="match status" value="1"/>
</dbReference>
<dbReference type="GO" id="GO:0071111">
    <property type="term" value="F:cyclic-guanylate-specific phosphodiesterase activity"/>
    <property type="evidence" value="ECO:0007669"/>
    <property type="project" value="InterPro"/>
</dbReference>
<dbReference type="InterPro" id="IPR043128">
    <property type="entry name" value="Rev_trsase/Diguanyl_cyclase"/>
</dbReference>
<dbReference type="Proteomes" id="UP000009282">
    <property type="component" value="Chromosome"/>
</dbReference>
<dbReference type="Pfam" id="PF00563">
    <property type="entry name" value="EAL"/>
    <property type="match status" value="1"/>
</dbReference>
<evidence type="ECO:0000259" key="1">
    <source>
        <dbReference type="PROSITE" id="PS50883"/>
    </source>
</evidence>
<dbReference type="STRING" id="1085623.GNIT_0223"/>
<dbReference type="PROSITE" id="PS50887">
    <property type="entry name" value="GGDEF"/>
    <property type="match status" value="1"/>
</dbReference>
<proteinExistence type="predicted"/>
<feature type="domain" description="GGDEF" evidence="2">
    <location>
        <begin position="45"/>
        <end position="174"/>
    </location>
</feature>
<name>G4QF33_GLANF</name>
<dbReference type="RefSeq" id="WP_014107256.1">
    <property type="nucleotide sequence ID" value="NC_016041.1"/>
</dbReference>
<dbReference type="EMBL" id="CP003060">
    <property type="protein sequence ID" value="AEP28377.1"/>
    <property type="molecule type" value="Genomic_DNA"/>
</dbReference>
<dbReference type="eggNOG" id="COG5001">
    <property type="taxonomic scope" value="Bacteria"/>
</dbReference>
<dbReference type="SUPFAM" id="SSF55073">
    <property type="entry name" value="Nucleotide cyclase"/>
    <property type="match status" value="1"/>
</dbReference>
<dbReference type="Gene3D" id="3.20.20.450">
    <property type="entry name" value="EAL domain"/>
    <property type="match status" value="1"/>
</dbReference>
<dbReference type="CDD" id="cd01948">
    <property type="entry name" value="EAL"/>
    <property type="match status" value="1"/>
</dbReference>
<gene>
    <name evidence="3" type="ordered locus">GNIT_0223</name>
</gene>
<dbReference type="PROSITE" id="PS50883">
    <property type="entry name" value="EAL"/>
    <property type="match status" value="1"/>
</dbReference>
<dbReference type="SMART" id="SM00052">
    <property type="entry name" value="EAL"/>
    <property type="match status" value="1"/>
</dbReference>
<dbReference type="InterPro" id="IPR035919">
    <property type="entry name" value="EAL_sf"/>
</dbReference>
<dbReference type="AlphaFoldDB" id="G4QF33"/>
<dbReference type="KEGG" id="gni:GNIT_0223"/>
<dbReference type="OrthoDB" id="9812358at2"/>
<dbReference type="PANTHER" id="PTHR33121:SF71">
    <property type="entry name" value="OXYGEN SENSOR PROTEIN DOSP"/>
    <property type="match status" value="1"/>
</dbReference>
<dbReference type="InterPro" id="IPR000160">
    <property type="entry name" value="GGDEF_dom"/>
</dbReference>
<dbReference type="Pfam" id="PF00990">
    <property type="entry name" value="GGDEF"/>
    <property type="match status" value="1"/>
</dbReference>
<dbReference type="PANTHER" id="PTHR33121">
    <property type="entry name" value="CYCLIC DI-GMP PHOSPHODIESTERASE PDEF"/>
    <property type="match status" value="1"/>
</dbReference>
<reference evidence="3 4" key="1">
    <citation type="journal article" date="2011" name="J. Bacteriol.">
        <title>Complete genome sequence of seawater bacterium Glaciecola nitratireducens FR1064T.</title>
        <authorList>
            <person name="Bian F."/>
            <person name="Qin Q.L."/>
            <person name="Xie B.B."/>
            <person name="Shu Y.L."/>
            <person name="Zhang X.Y."/>
            <person name="Yu Y."/>
            <person name="Chen B."/>
            <person name="Chen X.L."/>
            <person name="Zhou B.C."/>
            <person name="Zhang Y.Z."/>
        </authorList>
    </citation>
    <scope>NUCLEOTIDE SEQUENCE [LARGE SCALE GENOMIC DNA]</scope>
    <source>
        <strain evidence="4">JCM 12485 / KCTC 12276 / FR1064</strain>
    </source>
</reference>
<dbReference type="HOGENOM" id="CLU_000445_70_50_6"/>
<dbReference type="SMART" id="SM00267">
    <property type="entry name" value="GGDEF"/>
    <property type="match status" value="1"/>
</dbReference>
<sequence length="452" mass="49554">MNSPSSGKNVGKEVSSEDIDTLTGFLTRGGLKTFLSDFETPEERSRLSVIVVELSRFGTVNDSVGSGTGDKIIAAISKRLSKLFVDAISLCRLHGDHFGIIFKDKTDLQTEVDRLLDFAQRPLAIRGEVIVLSIRIGVADTNIAVDSTDELVHAAEVAIHNAKSTSRKVSFFDAKMIMNARSVHQLENDLRVSLVKNASELHNAINNSEFALYYQPIVNTKNNKVHGCEALLRWNHPIRGLVSPALFIPMAEQVHLMTVLGSWIIRRACADAITWPVRKDGEEISVSINISPIQFLEPDILFSSVKTALYETGITPSRVKLEITESADFAPSMKGYLQELKNLGCMIALDDFGTGFSSISHLVELPLDYVKVDRSLVKDLECNEPSKVARATRLARSVLGLGKALDLITIVEGIETPDGITAIQALGGNLIQGYVFSKPLQADLISEFLESF</sequence>
<dbReference type="CDD" id="cd01949">
    <property type="entry name" value="GGDEF"/>
    <property type="match status" value="1"/>
</dbReference>
<accession>G4QF33</accession>
<dbReference type="Gene3D" id="3.30.70.270">
    <property type="match status" value="1"/>
</dbReference>
<dbReference type="SUPFAM" id="SSF141868">
    <property type="entry name" value="EAL domain-like"/>
    <property type="match status" value="1"/>
</dbReference>
<dbReference type="InterPro" id="IPR050706">
    <property type="entry name" value="Cyclic-di-GMP_PDE-like"/>
</dbReference>